<organism evidence="2">
    <name type="scientific">Sym plasmid</name>
    <dbReference type="NCBI Taxonomy" id="28430"/>
    <lineage>
        <taxon>other sequences</taxon>
        <taxon>plasmids</taxon>
    </lineage>
</organism>
<dbReference type="NCBIfam" id="NF010451">
    <property type="entry name" value="PRK13877.1"/>
    <property type="match status" value="1"/>
</dbReference>
<evidence type="ECO:0000313" key="2">
    <source>
        <dbReference type="EMBL" id="QDL89484.1"/>
    </source>
</evidence>
<geneLocation type="plasmid" evidence="2">
    <name>pTL8</name>
</geneLocation>
<evidence type="ECO:0000256" key="1">
    <source>
        <dbReference type="SAM" id="MobiDB-lite"/>
    </source>
</evidence>
<dbReference type="AlphaFoldDB" id="A0A515HJ78"/>
<dbReference type="Pfam" id="PF21983">
    <property type="entry name" value="NikA-like"/>
    <property type="match status" value="1"/>
</dbReference>
<sequence>MSSIFPPLDLPDGEAAKAKPAEKRRQHLRVPVFPDEKALIEANAKRAGVSVARYLRDVGQGYQIKGVMDYEYVRELVRVNGDLGRLGGLLKLWLTDDPRTARFGDATILALLGRIEATQDEMSRLMKSVVQPRAEP</sequence>
<dbReference type="EMBL" id="MH392240">
    <property type="protein sequence ID" value="QDL89484.1"/>
    <property type="molecule type" value="Genomic_DNA"/>
</dbReference>
<feature type="region of interest" description="Disordered" evidence="1">
    <location>
        <begin position="1"/>
        <end position="23"/>
    </location>
</feature>
<feature type="compositionally biased region" description="Basic and acidic residues" evidence="1">
    <location>
        <begin position="14"/>
        <end position="23"/>
    </location>
</feature>
<protein>
    <submittedName>
        <fullName evidence="2">Relaxosome protein</fullName>
    </submittedName>
</protein>
<gene>
    <name evidence="2" type="primary">traJ</name>
    <name evidence="2" type="ORF">pTL8_00029</name>
</gene>
<name>A0A515HJ78_9ZZZZ</name>
<proteinExistence type="predicted"/>
<reference evidence="2" key="1">
    <citation type="submission" date="2018-05" db="EMBL/GenBank/DDBJ databases">
        <title>Plant species dependent abundance and diversity of IncP-1 plasmids in the rhizosphere - sequence analysis provides new insights into the role as efficient and dynamic means for rapid bacterial adaptation.</title>
        <authorList>
            <person name="Nour E."/>
            <person name="Shintani M."/>
            <person name="Elsayed T."/>
            <person name="Blau K."/>
            <person name="Jechalke S."/>
            <person name="Sproeer C."/>
            <person name="Bunk B."/>
            <person name="Overmann J."/>
            <person name="Smalla K."/>
        </authorList>
    </citation>
    <scope>NUCLEOTIDE SEQUENCE</scope>
    <source>
        <plasmid evidence="2">pTL8</plasmid>
    </source>
</reference>
<keyword evidence="2" id="KW-0614">Plasmid</keyword>
<accession>A0A515HJ78</accession>
<dbReference type="InterPro" id="IPR053842">
    <property type="entry name" value="NikA-like"/>
</dbReference>